<comment type="caution">
    <text evidence="2">The sequence shown here is derived from an EMBL/GenBank/DDBJ whole genome shotgun (WGS) entry which is preliminary data.</text>
</comment>
<proteinExistence type="predicted"/>
<evidence type="ECO:0000313" key="2">
    <source>
        <dbReference type="EMBL" id="PRZ03183.1"/>
    </source>
</evidence>
<dbReference type="Proteomes" id="UP000239895">
    <property type="component" value="Unassembled WGS sequence"/>
</dbReference>
<dbReference type="EMBL" id="PVTX01000015">
    <property type="protein sequence ID" value="PRZ03183.1"/>
    <property type="molecule type" value="Genomic_DNA"/>
</dbReference>
<organism evidence="2 3">
    <name type="scientific">Isoptericola halotolerans</name>
    <dbReference type="NCBI Taxonomy" id="300560"/>
    <lineage>
        <taxon>Bacteria</taxon>
        <taxon>Bacillati</taxon>
        <taxon>Actinomycetota</taxon>
        <taxon>Actinomycetes</taxon>
        <taxon>Micrococcales</taxon>
        <taxon>Promicromonosporaceae</taxon>
        <taxon>Isoptericola</taxon>
    </lineage>
</organism>
<evidence type="ECO:0000313" key="3">
    <source>
        <dbReference type="Proteomes" id="UP000239895"/>
    </source>
</evidence>
<dbReference type="RefSeq" id="WP_106269726.1">
    <property type="nucleotide sequence ID" value="NZ_PVTX01000015.1"/>
</dbReference>
<name>A0ABX5E9K4_9MICO</name>
<reference evidence="2 3" key="1">
    <citation type="submission" date="2018-03" db="EMBL/GenBank/DDBJ databases">
        <title>Comparative analysis of microorganisms from saline springs in Andes Mountain Range, Colombia.</title>
        <authorList>
            <person name="Rubin E."/>
        </authorList>
    </citation>
    <scope>NUCLEOTIDE SEQUENCE [LARGE SCALE GENOMIC DNA]</scope>
    <source>
        <strain evidence="2 3">CG 23</strain>
    </source>
</reference>
<protein>
    <submittedName>
        <fullName evidence="2">Uncharacterized protein</fullName>
    </submittedName>
</protein>
<gene>
    <name evidence="2" type="ORF">BCL65_11551</name>
</gene>
<keyword evidence="3" id="KW-1185">Reference proteome</keyword>
<accession>A0ABX5E9K4</accession>
<sequence length="104" mass="11451">MPTTLLAPGQSFVETVLLTGGHETGTLRSLVVRVEYKRSDGDAHIHEYEMTFGEADISGLQRPIVDALTGIEKTLSSWTASGPRSLRVTPTPDPMDELRRRLSE</sequence>
<evidence type="ECO:0000256" key="1">
    <source>
        <dbReference type="SAM" id="MobiDB-lite"/>
    </source>
</evidence>
<feature type="region of interest" description="Disordered" evidence="1">
    <location>
        <begin position="80"/>
        <end position="104"/>
    </location>
</feature>